<dbReference type="PANTHER" id="PTHR45626">
    <property type="entry name" value="TRANSCRIPTION TERMINATION FACTOR 2-RELATED"/>
    <property type="match status" value="1"/>
</dbReference>
<comment type="caution">
    <text evidence="7">The sequence shown here is derived from an EMBL/GenBank/DDBJ whole genome shotgun (WGS) entry which is preliminary data.</text>
</comment>
<evidence type="ECO:0000256" key="2">
    <source>
        <dbReference type="ARBA" id="ARBA00022801"/>
    </source>
</evidence>
<dbReference type="GO" id="GO:0008094">
    <property type="term" value="F:ATP-dependent activity, acting on DNA"/>
    <property type="evidence" value="ECO:0007669"/>
    <property type="project" value="TreeGrafter"/>
</dbReference>
<evidence type="ECO:0000259" key="5">
    <source>
        <dbReference type="PROSITE" id="PS51192"/>
    </source>
</evidence>
<feature type="compositionally biased region" description="Basic and acidic residues" evidence="4">
    <location>
        <begin position="357"/>
        <end position="368"/>
    </location>
</feature>
<protein>
    <submittedName>
        <fullName evidence="7">SNF2 family DNA-dependent ATPase</fullName>
    </submittedName>
</protein>
<dbReference type="CDD" id="cd18008">
    <property type="entry name" value="DEXDc_SHPRH-like"/>
    <property type="match status" value="1"/>
</dbReference>
<proteinExistence type="predicted"/>
<dbReference type="Pfam" id="PF00176">
    <property type="entry name" value="SNF2-rel_dom"/>
    <property type="match status" value="1"/>
</dbReference>
<dbReference type="Proteomes" id="UP001175227">
    <property type="component" value="Unassembled WGS sequence"/>
</dbReference>
<dbReference type="PROSITE" id="PS51194">
    <property type="entry name" value="HELICASE_CTER"/>
    <property type="match status" value="1"/>
</dbReference>
<evidence type="ECO:0000313" key="7">
    <source>
        <dbReference type="EMBL" id="KAK0484655.1"/>
    </source>
</evidence>
<dbReference type="PANTHER" id="PTHR45626:SF14">
    <property type="entry name" value="ATP-DEPENDENT DNA HELICASE (EUROFUNG)"/>
    <property type="match status" value="1"/>
</dbReference>
<evidence type="ECO:0000256" key="1">
    <source>
        <dbReference type="ARBA" id="ARBA00022741"/>
    </source>
</evidence>
<sequence length="844" mass="94867">MSMERMREQVKQFDTLVPLGRNNKPPVPRPATDISRIFDEPAPPRNLDKYRSTIVISSDEEDGSGDDGDNDDEKPPIRPQQGPSRLFTEHTNVERTRQHLQPSKTPFVPPSRIQPYDPAYQHSLNAAPIDQRPPSNSGPLPPGAFPQRQFPNAGSRGNPIPIPSDKWTAPGPSQRPYQHVSGLNYTRSDNFPFDNGGYMNSTETEKALRDLMGAAMNDEEVEINMEDAVVDGFKEGITLLPHQVLARAWMRDREDVKKKQFGGLLADDMGLGKTVQTLARIVEGRPTKKDREDGWAAGTLVVVPLAVLPQWVDEAQKMTSLKVKAHHGGSRTSDPADLRKYQIIVTTYDVVKSEFAAHRPPAKDESKQSKLKLGKDNSGSSDEAEHFGRTLKAKEKPKRVVKVKDALFHVKWWRIILDEAHTIKNRSTKAAEACFELQGRLRWCLTGTPMQNDVAELFSLIKFLRIKPFSVWETFNEQIAKPVKNGKGAQHAMKKLQVVLKSVMLRRRKDQIINGKVLIELPPRELNIISCPFTPAEQTFYDELAVKMDSTLQTLMDKPSNYISVLLLLLRLRQACNHPVLVSKDFKNDADAIDPKQAKGTESQSPDSLDGDDLAAAFGQLNVVRKCRVCTNELTPTNTASGSWDAYCADCARLTQKQQTSGDSAKIRMVLSLLKDIDERSNGEDKTIVFSQFTSMLDLVEPFLSRNGIRYTRYDGTMVSGEREAALNKVKTDPKIKVILISFKAGSTGLNLTCCNNVILVDLWWNPALEDQAFDRAHRFGQKKKVNIYKLKIDGTVEDRILELQEKKRELTRAALSGDKLKNMRLGMDELLALFRHRGNDDED</sequence>
<organism evidence="7 8">
    <name type="scientific">Armillaria novae-zelandiae</name>
    <dbReference type="NCBI Taxonomy" id="153914"/>
    <lineage>
        <taxon>Eukaryota</taxon>
        <taxon>Fungi</taxon>
        <taxon>Dikarya</taxon>
        <taxon>Basidiomycota</taxon>
        <taxon>Agaricomycotina</taxon>
        <taxon>Agaricomycetes</taxon>
        <taxon>Agaricomycetidae</taxon>
        <taxon>Agaricales</taxon>
        <taxon>Marasmiineae</taxon>
        <taxon>Physalacriaceae</taxon>
        <taxon>Armillaria</taxon>
    </lineage>
</organism>
<evidence type="ECO:0000259" key="6">
    <source>
        <dbReference type="PROSITE" id="PS51194"/>
    </source>
</evidence>
<keyword evidence="3" id="KW-0067">ATP-binding</keyword>
<dbReference type="InterPro" id="IPR001650">
    <property type="entry name" value="Helicase_C-like"/>
</dbReference>
<feature type="region of interest" description="Disordered" evidence="4">
    <location>
        <begin position="1"/>
        <end position="176"/>
    </location>
</feature>
<dbReference type="InterPro" id="IPR049730">
    <property type="entry name" value="SNF2/RAD54-like_C"/>
</dbReference>
<dbReference type="GO" id="GO:0005634">
    <property type="term" value="C:nucleus"/>
    <property type="evidence" value="ECO:0007669"/>
    <property type="project" value="TreeGrafter"/>
</dbReference>
<name>A0AA39PIT8_9AGAR</name>
<evidence type="ECO:0000256" key="4">
    <source>
        <dbReference type="SAM" id="MobiDB-lite"/>
    </source>
</evidence>
<dbReference type="InterPro" id="IPR014001">
    <property type="entry name" value="Helicase_ATP-bd"/>
</dbReference>
<feature type="region of interest" description="Disordered" evidence="4">
    <location>
        <begin position="357"/>
        <end position="389"/>
    </location>
</feature>
<dbReference type="AlphaFoldDB" id="A0AA39PIT8"/>
<feature type="compositionally biased region" description="Basic and acidic residues" evidence="4">
    <location>
        <begin position="1"/>
        <end position="11"/>
    </location>
</feature>
<dbReference type="GO" id="GO:0006281">
    <property type="term" value="P:DNA repair"/>
    <property type="evidence" value="ECO:0007669"/>
    <property type="project" value="TreeGrafter"/>
</dbReference>
<dbReference type="InterPro" id="IPR000330">
    <property type="entry name" value="SNF2_N"/>
</dbReference>
<feature type="compositionally biased region" description="Basic and acidic residues" evidence="4">
    <location>
        <begin position="87"/>
        <end position="97"/>
    </location>
</feature>
<evidence type="ECO:0000256" key="3">
    <source>
        <dbReference type="ARBA" id="ARBA00022840"/>
    </source>
</evidence>
<dbReference type="GO" id="GO:0005524">
    <property type="term" value="F:ATP binding"/>
    <property type="evidence" value="ECO:0007669"/>
    <property type="project" value="UniProtKB-KW"/>
</dbReference>
<dbReference type="EMBL" id="JAUEPR010000005">
    <property type="protein sequence ID" value="KAK0484655.1"/>
    <property type="molecule type" value="Genomic_DNA"/>
</dbReference>
<gene>
    <name evidence="7" type="ORF">IW261DRAFT_1604899</name>
</gene>
<dbReference type="Gene3D" id="3.40.50.300">
    <property type="entry name" value="P-loop containing nucleotide triphosphate hydrolases"/>
    <property type="match status" value="1"/>
</dbReference>
<feature type="domain" description="Helicase ATP-binding" evidence="5">
    <location>
        <begin position="254"/>
        <end position="467"/>
    </location>
</feature>
<keyword evidence="2" id="KW-0378">Hydrolase</keyword>
<dbReference type="CDD" id="cd18793">
    <property type="entry name" value="SF2_C_SNF"/>
    <property type="match status" value="1"/>
</dbReference>
<dbReference type="InterPro" id="IPR050628">
    <property type="entry name" value="SNF2_RAD54_helicase_TF"/>
</dbReference>
<accession>A0AA39PIT8</accession>
<keyword evidence="8" id="KW-1185">Reference proteome</keyword>
<evidence type="ECO:0000313" key="8">
    <source>
        <dbReference type="Proteomes" id="UP001175227"/>
    </source>
</evidence>
<keyword evidence="1" id="KW-0547">Nucleotide-binding</keyword>
<reference evidence="7" key="1">
    <citation type="submission" date="2023-06" db="EMBL/GenBank/DDBJ databases">
        <authorList>
            <consortium name="Lawrence Berkeley National Laboratory"/>
            <person name="Ahrendt S."/>
            <person name="Sahu N."/>
            <person name="Indic B."/>
            <person name="Wong-Bajracharya J."/>
            <person name="Merenyi Z."/>
            <person name="Ke H.-M."/>
            <person name="Monk M."/>
            <person name="Kocsube S."/>
            <person name="Drula E."/>
            <person name="Lipzen A."/>
            <person name="Balint B."/>
            <person name="Henrissat B."/>
            <person name="Andreopoulos B."/>
            <person name="Martin F.M."/>
            <person name="Harder C.B."/>
            <person name="Rigling D."/>
            <person name="Ford K.L."/>
            <person name="Foster G.D."/>
            <person name="Pangilinan J."/>
            <person name="Papanicolaou A."/>
            <person name="Barry K."/>
            <person name="LaButti K."/>
            <person name="Viragh M."/>
            <person name="Koriabine M."/>
            <person name="Yan M."/>
            <person name="Riley R."/>
            <person name="Champramary S."/>
            <person name="Plett K.L."/>
            <person name="Tsai I.J."/>
            <person name="Slot J."/>
            <person name="Sipos G."/>
            <person name="Plett J."/>
            <person name="Nagy L.G."/>
            <person name="Grigoriev I.V."/>
        </authorList>
    </citation>
    <scope>NUCLEOTIDE SEQUENCE</scope>
    <source>
        <strain evidence="7">ICMP 16352</strain>
    </source>
</reference>
<dbReference type="InterPro" id="IPR038718">
    <property type="entry name" value="SNF2-like_sf"/>
</dbReference>
<feature type="compositionally biased region" description="Acidic residues" evidence="4">
    <location>
        <begin position="58"/>
        <end position="72"/>
    </location>
</feature>
<dbReference type="InterPro" id="IPR027417">
    <property type="entry name" value="P-loop_NTPase"/>
</dbReference>
<dbReference type="GO" id="GO:0016787">
    <property type="term" value="F:hydrolase activity"/>
    <property type="evidence" value="ECO:0007669"/>
    <property type="project" value="UniProtKB-KW"/>
</dbReference>
<dbReference type="SMART" id="SM00487">
    <property type="entry name" value="DEXDc"/>
    <property type="match status" value="1"/>
</dbReference>
<dbReference type="SMART" id="SM00490">
    <property type="entry name" value="HELICc"/>
    <property type="match status" value="1"/>
</dbReference>
<dbReference type="Gene3D" id="3.40.50.10810">
    <property type="entry name" value="Tandem AAA-ATPase domain"/>
    <property type="match status" value="1"/>
</dbReference>
<dbReference type="PROSITE" id="PS51192">
    <property type="entry name" value="HELICASE_ATP_BIND_1"/>
    <property type="match status" value="1"/>
</dbReference>
<feature type="domain" description="Helicase C-terminal" evidence="6">
    <location>
        <begin position="669"/>
        <end position="832"/>
    </location>
</feature>
<dbReference type="SUPFAM" id="SSF52540">
    <property type="entry name" value="P-loop containing nucleoside triphosphate hydrolases"/>
    <property type="match status" value="2"/>
</dbReference>
<dbReference type="Pfam" id="PF00271">
    <property type="entry name" value="Helicase_C"/>
    <property type="match status" value="1"/>
</dbReference>